<sequence>MCHIQAPNATINALSELLEDRRNDRTLADAYNPQCATSRPPKRQSLLWRRHLYKEKRSNASERYISPPVCIIL</sequence>
<gene>
    <name evidence="1" type="ORF">M407DRAFT_246579</name>
</gene>
<reference evidence="1 2" key="1">
    <citation type="submission" date="2014-04" db="EMBL/GenBank/DDBJ databases">
        <authorList>
            <consortium name="DOE Joint Genome Institute"/>
            <person name="Kuo A."/>
            <person name="Girlanda M."/>
            <person name="Perotto S."/>
            <person name="Kohler A."/>
            <person name="Nagy L.G."/>
            <person name="Floudas D."/>
            <person name="Copeland A."/>
            <person name="Barry K.W."/>
            <person name="Cichocki N."/>
            <person name="Veneault-Fourrey C."/>
            <person name="LaButti K."/>
            <person name="Lindquist E.A."/>
            <person name="Lipzen A."/>
            <person name="Lundell T."/>
            <person name="Morin E."/>
            <person name="Murat C."/>
            <person name="Sun H."/>
            <person name="Tunlid A."/>
            <person name="Henrissat B."/>
            <person name="Grigoriev I.V."/>
            <person name="Hibbett D.S."/>
            <person name="Martin F."/>
            <person name="Nordberg H.P."/>
            <person name="Cantor M.N."/>
            <person name="Hua S.X."/>
        </authorList>
    </citation>
    <scope>NUCLEOTIDE SEQUENCE [LARGE SCALE GENOMIC DNA]</scope>
    <source>
        <strain evidence="1 2">MUT 4182</strain>
    </source>
</reference>
<proteinExistence type="predicted"/>
<evidence type="ECO:0000313" key="1">
    <source>
        <dbReference type="EMBL" id="KIO18086.1"/>
    </source>
</evidence>
<feature type="non-terminal residue" evidence="1">
    <location>
        <position position="73"/>
    </location>
</feature>
<keyword evidence="2" id="KW-1185">Reference proteome</keyword>
<dbReference type="AlphaFoldDB" id="A0A0C3Q4C0"/>
<dbReference type="HOGENOM" id="CLU_2711839_0_0_1"/>
<protein>
    <submittedName>
        <fullName evidence="1">Uncharacterized protein</fullName>
    </submittedName>
</protein>
<accession>A0A0C3Q4C0</accession>
<dbReference type="EMBL" id="KN823314">
    <property type="protein sequence ID" value="KIO18086.1"/>
    <property type="molecule type" value="Genomic_DNA"/>
</dbReference>
<dbReference type="Proteomes" id="UP000054248">
    <property type="component" value="Unassembled WGS sequence"/>
</dbReference>
<name>A0A0C3Q4C0_9AGAM</name>
<organism evidence="1 2">
    <name type="scientific">Tulasnella calospora MUT 4182</name>
    <dbReference type="NCBI Taxonomy" id="1051891"/>
    <lineage>
        <taxon>Eukaryota</taxon>
        <taxon>Fungi</taxon>
        <taxon>Dikarya</taxon>
        <taxon>Basidiomycota</taxon>
        <taxon>Agaricomycotina</taxon>
        <taxon>Agaricomycetes</taxon>
        <taxon>Cantharellales</taxon>
        <taxon>Tulasnellaceae</taxon>
        <taxon>Tulasnella</taxon>
    </lineage>
</organism>
<reference evidence="2" key="2">
    <citation type="submission" date="2015-01" db="EMBL/GenBank/DDBJ databases">
        <title>Evolutionary Origins and Diversification of the Mycorrhizal Mutualists.</title>
        <authorList>
            <consortium name="DOE Joint Genome Institute"/>
            <consortium name="Mycorrhizal Genomics Consortium"/>
            <person name="Kohler A."/>
            <person name="Kuo A."/>
            <person name="Nagy L.G."/>
            <person name="Floudas D."/>
            <person name="Copeland A."/>
            <person name="Barry K.W."/>
            <person name="Cichocki N."/>
            <person name="Veneault-Fourrey C."/>
            <person name="LaButti K."/>
            <person name="Lindquist E.A."/>
            <person name="Lipzen A."/>
            <person name="Lundell T."/>
            <person name="Morin E."/>
            <person name="Murat C."/>
            <person name="Riley R."/>
            <person name="Ohm R."/>
            <person name="Sun H."/>
            <person name="Tunlid A."/>
            <person name="Henrissat B."/>
            <person name="Grigoriev I.V."/>
            <person name="Hibbett D.S."/>
            <person name="Martin F."/>
        </authorList>
    </citation>
    <scope>NUCLEOTIDE SEQUENCE [LARGE SCALE GENOMIC DNA]</scope>
    <source>
        <strain evidence="2">MUT 4182</strain>
    </source>
</reference>
<evidence type="ECO:0000313" key="2">
    <source>
        <dbReference type="Proteomes" id="UP000054248"/>
    </source>
</evidence>